<dbReference type="EMBL" id="CACVKT020003356">
    <property type="protein sequence ID" value="CAC5383255.1"/>
    <property type="molecule type" value="Genomic_DNA"/>
</dbReference>
<evidence type="ECO:0000256" key="1">
    <source>
        <dbReference type="SAM" id="Phobius"/>
    </source>
</evidence>
<dbReference type="SUPFAM" id="SSF48726">
    <property type="entry name" value="Immunoglobulin"/>
    <property type="match status" value="1"/>
</dbReference>
<accession>A0A6J8BH59</accession>
<name>A0A6J8BH59_MYTCO</name>
<dbReference type="OrthoDB" id="8915654at2759"/>
<sequence>MQGKETIQSVLVNRGENLILNCTCFNECNGQWSGPNTLLVPNAGTFIPYTQGMDLNQRLHKSKYSIFGGYDTHKCNLQVTNFLSDDDGTYTCEYVHSSTVYTDVYNIFATRTKSFAGMSTENQVVENTEPEIDTLKTEDVSCNSKTSDYSVSKLIGSLIGGGLILSICFNIYILLKRKRIVGMVPEILLEGQYDEIGSTVKNSASNQVPSINAQETVTNVDRPASQRTNSDIASFAKWSSTDSSVESLSNTLLNEDGYEHPYQMIDPEHFEAHLYSTRRSNMYQTQSFFQKKI</sequence>
<dbReference type="Proteomes" id="UP000507470">
    <property type="component" value="Unassembled WGS sequence"/>
</dbReference>
<organism evidence="3 4">
    <name type="scientific">Mytilus coruscus</name>
    <name type="common">Sea mussel</name>
    <dbReference type="NCBI Taxonomy" id="42192"/>
    <lineage>
        <taxon>Eukaryota</taxon>
        <taxon>Metazoa</taxon>
        <taxon>Spiralia</taxon>
        <taxon>Lophotrochozoa</taxon>
        <taxon>Mollusca</taxon>
        <taxon>Bivalvia</taxon>
        <taxon>Autobranchia</taxon>
        <taxon>Pteriomorphia</taxon>
        <taxon>Mytilida</taxon>
        <taxon>Mytiloidea</taxon>
        <taxon>Mytilidae</taxon>
        <taxon>Mytilinae</taxon>
        <taxon>Mytilus</taxon>
    </lineage>
</organism>
<keyword evidence="4" id="KW-1185">Reference proteome</keyword>
<gene>
    <name evidence="3" type="ORF">MCOR_19019</name>
</gene>
<keyword evidence="1" id="KW-0812">Transmembrane</keyword>
<protein>
    <submittedName>
        <fullName evidence="3">DCC</fullName>
    </submittedName>
</protein>
<reference evidence="3 4" key="1">
    <citation type="submission" date="2020-06" db="EMBL/GenBank/DDBJ databases">
        <authorList>
            <person name="Li R."/>
            <person name="Bekaert M."/>
        </authorList>
    </citation>
    <scope>NUCLEOTIDE SEQUENCE [LARGE SCALE GENOMIC DNA]</scope>
    <source>
        <strain evidence="4">wild</strain>
    </source>
</reference>
<evidence type="ECO:0000313" key="4">
    <source>
        <dbReference type="Proteomes" id="UP000507470"/>
    </source>
</evidence>
<proteinExistence type="predicted"/>
<dbReference type="InterPro" id="IPR013783">
    <property type="entry name" value="Ig-like_fold"/>
</dbReference>
<dbReference type="InterPro" id="IPR036179">
    <property type="entry name" value="Ig-like_dom_sf"/>
</dbReference>
<dbReference type="Gene3D" id="2.60.40.10">
    <property type="entry name" value="Immunoglobulins"/>
    <property type="match status" value="1"/>
</dbReference>
<keyword evidence="1" id="KW-0472">Membrane</keyword>
<evidence type="ECO:0000259" key="2">
    <source>
        <dbReference type="SMART" id="SM00409"/>
    </source>
</evidence>
<feature type="transmembrane region" description="Helical" evidence="1">
    <location>
        <begin position="154"/>
        <end position="175"/>
    </location>
</feature>
<dbReference type="InterPro" id="IPR003599">
    <property type="entry name" value="Ig_sub"/>
</dbReference>
<keyword evidence="1" id="KW-1133">Transmembrane helix</keyword>
<dbReference type="AlphaFoldDB" id="A0A6J8BH59"/>
<feature type="domain" description="Immunoglobulin" evidence="2">
    <location>
        <begin position="7"/>
        <end position="105"/>
    </location>
</feature>
<evidence type="ECO:0000313" key="3">
    <source>
        <dbReference type="EMBL" id="CAC5383255.1"/>
    </source>
</evidence>
<dbReference type="SMART" id="SM00409">
    <property type="entry name" value="IG"/>
    <property type="match status" value="1"/>
</dbReference>